<dbReference type="Proteomes" id="UP001152747">
    <property type="component" value="Unassembled WGS sequence"/>
</dbReference>
<evidence type="ECO:0000313" key="12">
    <source>
        <dbReference type="EMBL" id="CAI5443674.1"/>
    </source>
</evidence>
<keyword evidence="13" id="KW-1185">Reference proteome</keyword>
<proteinExistence type="predicted"/>
<dbReference type="InterPro" id="IPR013083">
    <property type="entry name" value="Znf_RING/FYVE/PHD"/>
</dbReference>
<gene>
    <name evidence="12" type="ORF">CAMP_LOCUS6311</name>
</gene>
<keyword evidence="3 10" id="KW-0812">Transmembrane</keyword>
<comment type="caution">
    <text evidence="12">The sequence shown here is derived from an EMBL/GenBank/DDBJ whole genome shotgun (WGS) entry which is preliminary data.</text>
</comment>
<keyword evidence="5" id="KW-0863">Zinc-finger</keyword>
<evidence type="ECO:0000256" key="4">
    <source>
        <dbReference type="ARBA" id="ARBA00022723"/>
    </source>
</evidence>
<evidence type="ECO:0000256" key="6">
    <source>
        <dbReference type="ARBA" id="ARBA00022786"/>
    </source>
</evidence>
<dbReference type="GO" id="GO:0004842">
    <property type="term" value="F:ubiquitin-protein transferase activity"/>
    <property type="evidence" value="ECO:0007669"/>
    <property type="project" value="TreeGrafter"/>
</dbReference>
<keyword evidence="8 10" id="KW-1133">Transmembrane helix</keyword>
<keyword evidence="9 10" id="KW-0472">Membrane</keyword>
<dbReference type="GO" id="GO:0016020">
    <property type="term" value="C:membrane"/>
    <property type="evidence" value="ECO:0007669"/>
    <property type="project" value="UniProtKB-SubCell"/>
</dbReference>
<name>A0A9P1IEB6_9PELO</name>
<dbReference type="SUPFAM" id="SSF57850">
    <property type="entry name" value="RING/U-box"/>
    <property type="match status" value="1"/>
</dbReference>
<feature type="transmembrane region" description="Helical" evidence="10">
    <location>
        <begin position="95"/>
        <end position="118"/>
    </location>
</feature>
<evidence type="ECO:0000256" key="2">
    <source>
        <dbReference type="ARBA" id="ARBA00022679"/>
    </source>
</evidence>
<evidence type="ECO:0000256" key="8">
    <source>
        <dbReference type="ARBA" id="ARBA00022989"/>
    </source>
</evidence>
<organism evidence="12 13">
    <name type="scientific">Caenorhabditis angaria</name>
    <dbReference type="NCBI Taxonomy" id="860376"/>
    <lineage>
        <taxon>Eukaryota</taxon>
        <taxon>Metazoa</taxon>
        <taxon>Ecdysozoa</taxon>
        <taxon>Nematoda</taxon>
        <taxon>Chromadorea</taxon>
        <taxon>Rhabditida</taxon>
        <taxon>Rhabditina</taxon>
        <taxon>Rhabditomorpha</taxon>
        <taxon>Rhabditoidea</taxon>
        <taxon>Rhabditidae</taxon>
        <taxon>Peloderinae</taxon>
        <taxon>Caenorhabditis</taxon>
    </lineage>
</organism>
<accession>A0A9P1IEB6</accession>
<evidence type="ECO:0000256" key="5">
    <source>
        <dbReference type="ARBA" id="ARBA00022771"/>
    </source>
</evidence>
<dbReference type="CDD" id="cd16495">
    <property type="entry name" value="RING_CH-C4HC3_MARCH"/>
    <property type="match status" value="1"/>
</dbReference>
<keyword evidence="4" id="KW-0479">Metal-binding</keyword>
<evidence type="ECO:0000256" key="3">
    <source>
        <dbReference type="ARBA" id="ARBA00022692"/>
    </source>
</evidence>
<dbReference type="EMBL" id="CANHGI010000002">
    <property type="protein sequence ID" value="CAI5443674.1"/>
    <property type="molecule type" value="Genomic_DNA"/>
</dbReference>
<dbReference type="InterPro" id="IPR011016">
    <property type="entry name" value="Znf_RING-CH"/>
</dbReference>
<dbReference type="PANTHER" id="PTHR46065">
    <property type="entry name" value="E3 UBIQUITIN-PROTEIN LIGASE MARCH 2/3 FAMILY MEMBER"/>
    <property type="match status" value="1"/>
</dbReference>
<evidence type="ECO:0000259" key="11">
    <source>
        <dbReference type="PROSITE" id="PS51292"/>
    </source>
</evidence>
<dbReference type="PANTHER" id="PTHR46065:SF5">
    <property type="entry name" value="RING-CH-TYPE DOMAIN-CONTAINING PROTEIN"/>
    <property type="match status" value="1"/>
</dbReference>
<dbReference type="AlphaFoldDB" id="A0A9P1IEB6"/>
<evidence type="ECO:0000313" key="13">
    <source>
        <dbReference type="Proteomes" id="UP001152747"/>
    </source>
</evidence>
<evidence type="ECO:0000256" key="10">
    <source>
        <dbReference type="SAM" id="Phobius"/>
    </source>
</evidence>
<keyword evidence="6" id="KW-0833">Ubl conjugation pathway</keyword>
<dbReference type="GO" id="GO:0016567">
    <property type="term" value="P:protein ubiquitination"/>
    <property type="evidence" value="ECO:0007669"/>
    <property type="project" value="TreeGrafter"/>
</dbReference>
<keyword evidence="2" id="KW-0808">Transferase</keyword>
<feature type="domain" description="RING-CH-type" evidence="11">
    <location>
        <begin position="11"/>
        <end position="72"/>
    </location>
</feature>
<dbReference type="Gene3D" id="3.30.40.10">
    <property type="entry name" value="Zinc/RING finger domain, C3HC4 (zinc finger)"/>
    <property type="match status" value="1"/>
</dbReference>
<evidence type="ECO:0000256" key="7">
    <source>
        <dbReference type="ARBA" id="ARBA00022833"/>
    </source>
</evidence>
<evidence type="ECO:0000256" key="1">
    <source>
        <dbReference type="ARBA" id="ARBA00004141"/>
    </source>
</evidence>
<dbReference type="Pfam" id="PF12906">
    <property type="entry name" value="RINGv"/>
    <property type="match status" value="1"/>
</dbReference>
<dbReference type="OrthoDB" id="264354at2759"/>
<feature type="transmembrane region" description="Helical" evidence="10">
    <location>
        <begin position="138"/>
        <end position="159"/>
    </location>
</feature>
<dbReference type="GO" id="GO:0008270">
    <property type="term" value="F:zinc ion binding"/>
    <property type="evidence" value="ECO:0007669"/>
    <property type="project" value="UniProtKB-KW"/>
</dbReference>
<sequence>MCSKRSVRSTNAQQQSVVCRICFDYETKTNKLIRPCSCSGSVAYTHTPCLEQWVKATGHIKCTICGDEFVLEPLGMRKWWEMSFPRPLSDLSEDVMDFVCAIAWILYMARFAYLGVYYGPRVMMSALDEAMGNGTIRMIWWISFWFNCLYYGCMTSLIYEKWLMDNTIYTFKDKSSKNFEEMSKMSRKSRISMISPQKK</sequence>
<reference evidence="12" key="1">
    <citation type="submission" date="2022-11" db="EMBL/GenBank/DDBJ databases">
        <authorList>
            <person name="Kikuchi T."/>
        </authorList>
    </citation>
    <scope>NUCLEOTIDE SEQUENCE</scope>
    <source>
        <strain evidence="12">PS1010</strain>
    </source>
</reference>
<dbReference type="SMART" id="SM00744">
    <property type="entry name" value="RINGv"/>
    <property type="match status" value="1"/>
</dbReference>
<dbReference type="PROSITE" id="PS51292">
    <property type="entry name" value="ZF_RING_CH"/>
    <property type="match status" value="1"/>
</dbReference>
<keyword evidence="7" id="KW-0862">Zinc</keyword>
<evidence type="ECO:0000256" key="9">
    <source>
        <dbReference type="ARBA" id="ARBA00023136"/>
    </source>
</evidence>
<comment type="subcellular location">
    <subcellularLocation>
        <location evidence="1">Membrane</location>
        <topology evidence="1">Multi-pass membrane protein</topology>
    </subcellularLocation>
</comment>
<protein>
    <recommendedName>
        <fullName evidence="11">RING-CH-type domain-containing protein</fullName>
    </recommendedName>
</protein>